<feature type="domain" description="DJ-1/PfpI" evidence="1">
    <location>
        <begin position="5"/>
        <end position="174"/>
    </location>
</feature>
<reference evidence="2 3" key="1">
    <citation type="submission" date="2019-09" db="EMBL/GenBank/DDBJ databases">
        <title>The complete genome of Methanoplanus sp. FWC-SCC4.</title>
        <authorList>
            <person name="Chen S.-C."/>
            <person name="Zhou Y.-Z."/>
            <person name="Lai M.-C."/>
        </authorList>
    </citation>
    <scope>NUCLEOTIDE SEQUENCE [LARGE SCALE GENOMIC DNA]</scope>
    <source>
        <strain evidence="2 3">FWC-SCC4</strain>
    </source>
</reference>
<dbReference type="EMBL" id="CP043875">
    <property type="protein sequence ID" value="WOF16616.1"/>
    <property type="molecule type" value="Genomic_DNA"/>
</dbReference>
<dbReference type="Pfam" id="PF01965">
    <property type="entry name" value="DJ-1_PfpI"/>
    <property type="match status" value="1"/>
</dbReference>
<evidence type="ECO:0000313" key="3">
    <source>
        <dbReference type="Proteomes" id="UP001301797"/>
    </source>
</evidence>
<dbReference type="Proteomes" id="UP001301797">
    <property type="component" value="Chromosome"/>
</dbReference>
<dbReference type="SUPFAM" id="SSF52317">
    <property type="entry name" value="Class I glutamine amidotransferase-like"/>
    <property type="match status" value="1"/>
</dbReference>
<dbReference type="InterPro" id="IPR029062">
    <property type="entry name" value="Class_I_gatase-like"/>
</dbReference>
<sequence length="184" mass="20351">MKKVKKVLIVIPPEKYENEELLNSLAIFDSAGILYEIASLEKGAINGHPVGVAEATEKLNDLHKSATKDYKGILVIGGPQSRDYLWNNGELHKIIRNFDKEGLLIGAVSNSVPVLANADILVRRETAAPDDQEIIHLLIKRDARYQNMPVVSDEHVITAKSTEYASELAKRMAEAILITPEITI</sequence>
<dbReference type="RefSeq" id="WP_317136039.1">
    <property type="nucleotide sequence ID" value="NZ_CP043875.1"/>
</dbReference>
<dbReference type="KEGG" id="mefw:F1737_07870"/>
<dbReference type="InterPro" id="IPR050325">
    <property type="entry name" value="Prot/Nucl_acid_deglycase"/>
</dbReference>
<keyword evidence="3" id="KW-1185">Reference proteome</keyword>
<dbReference type="GO" id="GO:0005737">
    <property type="term" value="C:cytoplasm"/>
    <property type="evidence" value="ECO:0007669"/>
    <property type="project" value="TreeGrafter"/>
</dbReference>
<name>A0AA97I467_9EURY</name>
<dbReference type="InterPro" id="IPR002818">
    <property type="entry name" value="DJ-1/PfpI"/>
</dbReference>
<accession>A0AA97I467</accession>
<evidence type="ECO:0000259" key="1">
    <source>
        <dbReference type="Pfam" id="PF01965"/>
    </source>
</evidence>
<protein>
    <submittedName>
        <fullName evidence="2">DJ-1 family protein</fullName>
    </submittedName>
</protein>
<organism evidence="2 3">
    <name type="scientific">Methanochimaera problematica</name>
    <dbReference type="NCBI Taxonomy" id="2609417"/>
    <lineage>
        <taxon>Archaea</taxon>
        <taxon>Methanobacteriati</taxon>
        <taxon>Methanobacteriota</taxon>
        <taxon>Stenosarchaea group</taxon>
        <taxon>Methanomicrobia</taxon>
        <taxon>Methanomicrobiales</taxon>
        <taxon>Methanomicrobiaceae</taxon>
        <taxon>Methanochimaera</taxon>
    </lineage>
</organism>
<proteinExistence type="predicted"/>
<evidence type="ECO:0000313" key="2">
    <source>
        <dbReference type="EMBL" id="WOF16616.1"/>
    </source>
</evidence>
<dbReference type="PANTHER" id="PTHR48094:SF12">
    <property type="entry name" value="PARKINSON DISEASE PROTEIN 7 HOMOLOG"/>
    <property type="match status" value="1"/>
</dbReference>
<dbReference type="GeneID" id="85230077"/>
<gene>
    <name evidence="2" type="ORF">F1737_07870</name>
</gene>
<dbReference type="AlphaFoldDB" id="A0AA97I467"/>
<dbReference type="PANTHER" id="PTHR48094">
    <property type="entry name" value="PROTEIN/NUCLEIC ACID DEGLYCASE DJ-1-RELATED"/>
    <property type="match status" value="1"/>
</dbReference>
<dbReference type="Gene3D" id="3.40.50.880">
    <property type="match status" value="1"/>
</dbReference>